<evidence type="ECO:0000256" key="1">
    <source>
        <dbReference type="ARBA" id="ARBA00022553"/>
    </source>
</evidence>
<evidence type="ECO:0000256" key="6">
    <source>
        <dbReference type="PROSITE-ProRule" id="PRU00169"/>
    </source>
</evidence>
<dbReference type="PATRIC" id="fig|1702214.3.peg.1287"/>
<evidence type="ECO:0000313" key="8">
    <source>
        <dbReference type="EMBL" id="KQM09104.1"/>
    </source>
</evidence>
<dbReference type="InterPro" id="IPR001789">
    <property type="entry name" value="Sig_transdc_resp-reg_receiver"/>
</dbReference>
<keyword evidence="1 6" id="KW-0597">Phosphoprotein</keyword>
<dbReference type="SMART" id="SM00448">
    <property type="entry name" value="REC"/>
    <property type="match status" value="1"/>
</dbReference>
<accession>A0A0Q4B7U2</accession>
<evidence type="ECO:0000313" key="9">
    <source>
        <dbReference type="Proteomes" id="UP000054172"/>
    </source>
</evidence>
<evidence type="ECO:0000259" key="7">
    <source>
        <dbReference type="PROSITE" id="PS50110"/>
    </source>
</evidence>
<dbReference type="PANTHER" id="PTHR44591">
    <property type="entry name" value="STRESS RESPONSE REGULATOR PROTEIN 1"/>
    <property type="match status" value="1"/>
</dbReference>
<keyword evidence="4" id="KW-0238">DNA-binding</keyword>
<dbReference type="Pfam" id="PF00072">
    <property type="entry name" value="Response_reg"/>
    <property type="match status" value="1"/>
</dbReference>
<protein>
    <submittedName>
        <fullName evidence="8">Chemotaxis protein CheY</fullName>
    </submittedName>
</protein>
<dbReference type="InterPro" id="IPR050595">
    <property type="entry name" value="Bact_response_regulator"/>
</dbReference>
<dbReference type="InterPro" id="IPR011006">
    <property type="entry name" value="CheY-like_superfamily"/>
</dbReference>
<keyword evidence="3" id="KW-0805">Transcription regulation</keyword>
<evidence type="ECO:0000256" key="3">
    <source>
        <dbReference type="ARBA" id="ARBA00023015"/>
    </source>
</evidence>
<keyword evidence="9" id="KW-1185">Reference proteome</keyword>
<evidence type="ECO:0000256" key="2">
    <source>
        <dbReference type="ARBA" id="ARBA00023012"/>
    </source>
</evidence>
<feature type="modified residue" description="4-aspartylphosphate" evidence="6">
    <location>
        <position position="53"/>
    </location>
</feature>
<dbReference type="EMBL" id="LIIK01000012">
    <property type="protein sequence ID" value="KQM09104.1"/>
    <property type="molecule type" value="Genomic_DNA"/>
</dbReference>
<keyword evidence="5" id="KW-0804">Transcription</keyword>
<feature type="domain" description="Response regulatory" evidence="7">
    <location>
        <begin position="4"/>
        <end position="120"/>
    </location>
</feature>
<sequence length="121" mass="13642">MPKKILIVDDSESIREVVSFTLENEGFEVLIADDGTDALKFLDGREIDMIITDLHMPQMDGITLIKHVRQMEPYTRIPILFLTTESQTSKKMEAKEAGATGWIIKPFVPAKLIAALNKVLR</sequence>
<proteinExistence type="predicted"/>
<dbReference type="AlphaFoldDB" id="A0A0Q4B7U2"/>
<dbReference type="SUPFAM" id="SSF52172">
    <property type="entry name" value="CheY-like"/>
    <property type="match status" value="1"/>
</dbReference>
<gene>
    <name evidence="8" type="ORF">AL399_03550</name>
</gene>
<dbReference type="FunFam" id="3.40.50.2300:FF:000001">
    <property type="entry name" value="DNA-binding response regulator PhoB"/>
    <property type="match status" value="1"/>
</dbReference>
<name>A0A0Q4B7U2_9BACT</name>
<dbReference type="Gene3D" id="3.40.50.2300">
    <property type="match status" value="1"/>
</dbReference>
<dbReference type="PROSITE" id="PS50110">
    <property type="entry name" value="RESPONSE_REGULATORY"/>
    <property type="match status" value="1"/>
</dbReference>
<dbReference type="GO" id="GO:0003677">
    <property type="term" value="F:DNA binding"/>
    <property type="evidence" value="ECO:0007669"/>
    <property type="project" value="UniProtKB-KW"/>
</dbReference>
<reference evidence="8" key="1">
    <citation type="submission" date="2015-08" db="EMBL/GenBank/DDBJ databases">
        <title>Candidatus Bacteriodes Periocalifornicus.</title>
        <authorList>
            <person name="McLean J.S."/>
            <person name="Kelley S."/>
        </authorList>
    </citation>
    <scope>NUCLEOTIDE SEQUENCE [LARGE SCALE GENOMIC DNA]</scope>
    <source>
        <strain evidence="8">12B</strain>
    </source>
</reference>
<dbReference type="STRING" id="1702214.AL399_03550"/>
<keyword evidence="2" id="KW-0902">Two-component regulatory system</keyword>
<organism evidence="8 9">
    <name type="scientific">Candidatus [Bacteroides] periocalifornicus</name>
    <dbReference type="NCBI Taxonomy" id="1702214"/>
    <lineage>
        <taxon>Bacteria</taxon>
        <taxon>Pseudomonadati</taxon>
        <taxon>Bacteroidota</taxon>
    </lineage>
</organism>
<comment type="caution">
    <text evidence="8">The sequence shown here is derived from an EMBL/GenBank/DDBJ whole genome shotgun (WGS) entry which is preliminary data.</text>
</comment>
<dbReference type="PANTHER" id="PTHR44591:SF25">
    <property type="entry name" value="CHEMOTAXIS TWO-COMPONENT RESPONSE REGULATOR"/>
    <property type="match status" value="1"/>
</dbReference>
<evidence type="ECO:0000256" key="5">
    <source>
        <dbReference type="ARBA" id="ARBA00023163"/>
    </source>
</evidence>
<evidence type="ECO:0000256" key="4">
    <source>
        <dbReference type="ARBA" id="ARBA00023125"/>
    </source>
</evidence>
<dbReference type="Proteomes" id="UP000054172">
    <property type="component" value="Unassembled WGS sequence"/>
</dbReference>
<dbReference type="GO" id="GO:0000160">
    <property type="term" value="P:phosphorelay signal transduction system"/>
    <property type="evidence" value="ECO:0007669"/>
    <property type="project" value="UniProtKB-KW"/>
</dbReference>